<dbReference type="Proteomes" id="UP000011087">
    <property type="component" value="Unassembled WGS sequence"/>
</dbReference>
<keyword evidence="3" id="KW-0732">Signal</keyword>
<evidence type="ECO:0000256" key="3">
    <source>
        <dbReference type="SAM" id="SignalP"/>
    </source>
</evidence>
<feature type="region of interest" description="Disordered" evidence="2">
    <location>
        <begin position="256"/>
        <end position="429"/>
    </location>
</feature>
<dbReference type="Pfam" id="PF24325">
    <property type="entry name" value="DUF7495"/>
    <property type="match status" value="1"/>
</dbReference>
<dbReference type="RefSeq" id="XP_005841548.1">
    <property type="nucleotide sequence ID" value="XM_005841491.1"/>
</dbReference>
<gene>
    <name evidence="5" type="ORF">GUITHDRAFT_100042</name>
</gene>
<dbReference type="InterPro" id="IPR011992">
    <property type="entry name" value="EF-hand-dom_pair"/>
</dbReference>
<dbReference type="HOGENOM" id="CLU_640058_0_0_1"/>
<dbReference type="GO" id="GO:0005509">
    <property type="term" value="F:calcium ion binding"/>
    <property type="evidence" value="ECO:0007669"/>
    <property type="project" value="InterPro"/>
</dbReference>
<feature type="compositionally biased region" description="Basic residues" evidence="2">
    <location>
        <begin position="416"/>
        <end position="429"/>
    </location>
</feature>
<feature type="signal peptide" evidence="3">
    <location>
        <begin position="1"/>
        <end position="28"/>
    </location>
</feature>
<organism evidence="5">
    <name type="scientific">Guillardia theta (strain CCMP2712)</name>
    <name type="common">Cryptophyte</name>
    <dbReference type="NCBI Taxonomy" id="905079"/>
    <lineage>
        <taxon>Eukaryota</taxon>
        <taxon>Cryptophyceae</taxon>
        <taxon>Pyrenomonadales</taxon>
        <taxon>Geminigeraceae</taxon>
        <taxon>Guillardia</taxon>
    </lineage>
</organism>
<feature type="domain" description="EF-hand" evidence="4">
    <location>
        <begin position="49"/>
        <end position="76"/>
    </location>
</feature>
<dbReference type="AlphaFoldDB" id="L1K2G2"/>
<evidence type="ECO:0000313" key="5">
    <source>
        <dbReference type="EMBL" id="EKX54568.1"/>
    </source>
</evidence>
<dbReference type="InterPro" id="IPR002048">
    <property type="entry name" value="EF_hand_dom"/>
</dbReference>
<feature type="compositionally biased region" description="Basic and acidic residues" evidence="2">
    <location>
        <begin position="307"/>
        <end position="341"/>
    </location>
</feature>
<dbReference type="EMBL" id="JH992967">
    <property type="protein sequence ID" value="EKX54568.1"/>
    <property type="molecule type" value="Genomic_DNA"/>
</dbReference>
<evidence type="ECO:0000313" key="6">
    <source>
        <dbReference type="EnsemblProtists" id="EKX54568"/>
    </source>
</evidence>
<evidence type="ECO:0000256" key="1">
    <source>
        <dbReference type="ARBA" id="ARBA00022837"/>
    </source>
</evidence>
<feature type="compositionally biased region" description="Low complexity" evidence="2">
    <location>
        <begin position="381"/>
        <end position="394"/>
    </location>
</feature>
<dbReference type="InterPro" id="IPR055918">
    <property type="entry name" value="DUF7495"/>
</dbReference>
<reference evidence="7" key="2">
    <citation type="submission" date="2012-11" db="EMBL/GenBank/DDBJ databases">
        <authorList>
            <person name="Kuo A."/>
            <person name="Curtis B.A."/>
            <person name="Tanifuji G."/>
            <person name="Burki F."/>
            <person name="Gruber A."/>
            <person name="Irimia M."/>
            <person name="Maruyama S."/>
            <person name="Arias M.C."/>
            <person name="Ball S.G."/>
            <person name="Gile G.H."/>
            <person name="Hirakawa Y."/>
            <person name="Hopkins J.F."/>
            <person name="Rensing S.A."/>
            <person name="Schmutz J."/>
            <person name="Symeonidi A."/>
            <person name="Elias M."/>
            <person name="Eveleigh R.J."/>
            <person name="Herman E.K."/>
            <person name="Klute M.J."/>
            <person name="Nakayama T."/>
            <person name="Obornik M."/>
            <person name="Reyes-Prieto A."/>
            <person name="Armbrust E.V."/>
            <person name="Aves S.J."/>
            <person name="Beiko R.G."/>
            <person name="Coutinho P."/>
            <person name="Dacks J.B."/>
            <person name="Durnford D.G."/>
            <person name="Fast N.M."/>
            <person name="Green B.R."/>
            <person name="Grisdale C."/>
            <person name="Hempe F."/>
            <person name="Henrissat B."/>
            <person name="Hoppner M.P."/>
            <person name="Ishida K.-I."/>
            <person name="Kim E."/>
            <person name="Koreny L."/>
            <person name="Kroth P.G."/>
            <person name="Liu Y."/>
            <person name="Malik S.-B."/>
            <person name="Maier U.G."/>
            <person name="McRose D."/>
            <person name="Mock T."/>
            <person name="Neilson J.A."/>
            <person name="Onodera N.T."/>
            <person name="Poole A.M."/>
            <person name="Pritham E.J."/>
            <person name="Richards T.A."/>
            <person name="Rocap G."/>
            <person name="Roy S.W."/>
            <person name="Sarai C."/>
            <person name="Schaack S."/>
            <person name="Shirato S."/>
            <person name="Slamovits C.H."/>
            <person name="Spencer D.F."/>
            <person name="Suzuki S."/>
            <person name="Worden A.Z."/>
            <person name="Zauner S."/>
            <person name="Barry K."/>
            <person name="Bell C."/>
            <person name="Bharti A.K."/>
            <person name="Crow J.A."/>
            <person name="Grimwood J."/>
            <person name="Kramer R."/>
            <person name="Lindquist E."/>
            <person name="Lucas S."/>
            <person name="Salamov A."/>
            <person name="McFadden G.I."/>
            <person name="Lane C.E."/>
            <person name="Keeling P.J."/>
            <person name="Gray M.W."/>
            <person name="Grigoriev I.V."/>
            <person name="Archibald J.M."/>
        </authorList>
    </citation>
    <scope>NUCLEOTIDE SEQUENCE</scope>
    <source>
        <strain evidence="7">CCMP2712</strain>
    </source>
</reference>
<name>L1K2G2_GUITC</name>
<accession>L1K2G2</accession>
<dbReference type="GeneID" id="17311330"/>
<dbReference type="SUPFAM" id="SSF47473">
    <property type="entry name" value="EF-hand"/>
    <property type="match status" value="1"/>
</dbReference>
<sequence>MARGLAGRFMLIMAAVVVMTMVPMASQAARMSSMDQEEENNLLDAEISFFHEKDTNKDGALSKKEFYYAIMEDEFEGFAKRHAFSVVDLEFEAHDRNQDKKINLEEWKGIFFHDSPQIPDYIDGVDNTEVDTSELWKSAPIPESAPPAKQESQLQVEGEVADSRGLRYYLSEGATWYQSRRFCILKNRRLCSYEEICPSINNDDKIPGDMKMTRWVPMRSEGHLWIEARNCGLTRFPDTAEHSGLIPCCSDSEEEMFDAKKTGSEEEEAREQQGSGTSNASATSQDGSDSILAGNKTGASNSSGRKAASEPHVETKSSFEGAKGPEEDRGKSTKGEEEHQDASAASKKSSKSKAGEQKPSAAEDPVAEQKAKLRAARKKAATGSASSSSSSSTGETSKKVKLDRSASAGEDGSATKAKRKNRKKAPKIV</sequence>
<evidence type="ECO:0000313" key="7">
    <source>
        <dbReference type="Proteomes" id="UP000011087"/>
    </source>
</evidence>
<dbReference type="PROSITE" id="PS00018">
    <property type="entry name" value="EF_HAND_1"/>
    <property type="match status" value="2"/>
</dbReference>
<dbReference type="PROSITE" id="PS50222">
    <property type="entry name" value="EF_HAND_2"/>
    <property type="match status" value="1"/>
</dbReference>
<keyword evidence="7" id="KW-1185">Reference proteome</keyword>
<proteinExistence type="predicted"/>
<dbReference type="Gene3D" id="1.10.238.10">
    <property type="entry name" value="EF-hand"/>
    <property type="match status" value="1"/>
</dbReference>
<feature type="compositionally biased region" description="Polar residues" evidence="2">
    <location>
        <begin position="272"/>
        <end position="288"/>
    </location>
</feature>
<dbReference type="EnsemblProtists" id="EKX54568">
    <property type="protein sequence ID" value="EKX54568"/>
    <property type="gene ID" value="GUITHDRAFT_100042"/>
</dbReference>
<protein>
    <recommendedName>
        <fullName evidence="4">EF-hand domain-containing protein</fullName>
    </recommendedName>
</protein>
<evidence type="ECO:0000259" key="4">
    <source>
        <dbReference type="PROSITE" id="PS50222"/>
    </source>
</evidence>
<feature type="chain" id="PRO_5008772096" description="EF-hand domain-containing protein" evidence="3">
    <location>
        <begin position="29"/>
        <end position="429"/>
    </location>
</feature>
<reference evidence="5 7" key="1">
    <citation type="journal article" date="2012" name="Nature">
        <title>Algal genomes reveal evolutionary mosaicism and the fate of nucleomorphs.</title>
        <authorList>
            <consortium name="DOE Joint Genome Institute"/>
            <person name="Curtis B.A."/>
            <person name="Tanifuji G."/>
            <person name="Burki F."/>
            <person name="Gruber A."/>
            <person name="Irimia M."/>
            <person name="Maruyama S."/>
            <person name="Arias M.C."/>
            <person name="Ball S.G."/>
            <person name="Gile G.H."/>
            <person name="Hirakawa Y."/>
            <person name="Hopkins J.F."/>
            <person name="Kuo A."/>
            <person name="Rensing S.A."/>
            <person name="Schmutz J."/>
            <person name="Symeonidi A."/>
            <person name="Elias M."/>
            <person name="Eveleigh R.J."/>
            <person name="Herman E.K."/>
            <person name="Klute M.J."/>
            <person name="Nakayama T."/>
            <person name="Obornik M."/>
            <person name="Reyes-Prieto A."/>
            <person name="Armbrust E.V."/>
            <person name="Aves S.J."/>
            <person name="Beiko R.G."/>
            <person name="Coutinho P."/>
            <person name="Dacks J.B."/>
            <person name="Durnford D.G."/>
            <person name="Fast N.M."/>
            <person name="Green B.R."/>
            <person name="Grisdale C.J."/>
            <person name="Hempel F."/>
            <person name="Henrissat B."/>
            <person name="Hoppner M.P."/>
            <person name="Ishida K."/>
            <person name="Kim E."/>
            <person name="Koreny L."/>
            <person name="Kroth P.G."/>
            <person name="Liu Y."/>
            <person name="Malik S.B."/>
            <person name="Maier U.G."/>
            <person name="McRose D."/>
            <person name="Mock T."/>
            <person name="Neilson J.A."/>
            <person name="Onodera N.T."/>
            <person name="Poole A.M."/>
            <person name="Pritham E.J."/>
            <person name="Richards T.A."/>
            <person name="Rocap G."/>
            <person name="Roy S.W."/>
            <person name="Sarai C."/>
            <person name="Schaack S."/>
            <person name="Shirato S."/>
            <person name="Slamovits C.H."/>
            <person name="Spencer D.F."/>
            <person name="Suzuki S."/>
            <person name="Worden A.Z."/>
            <person name="Zauner S."/>
            <person name="Barry K."/>
            <person name="Bell C."/>
            <person name="Bharti A.K."/>
            <person name="Crow J.A."/>
            <person name="Grimwood J."/>
            <person name="Kramer R."/>
            <person name="Lindquist E."/>
            <person name="Lucas S."/>
            <person name="Salamov A."/>
            <person name="McFadden G.I."/>
            <person name="Lane C.E."/>
            <person name="Keeling P.J."/>
            <person name="Gray M.W."/>
            <person name="Grigoriev I.V."/>
            <person name="Archibald J.M."/>
        </authorList>
    </citation>
    <scope>NUCLEOTIDE SEQUENCE</scope>
    <source>
        <strain evidence="5 7">CCMP2712</strain>
    </source>
</reference>
<dbReference type="KEGG" id="gtt:GUITHDRAFT_100042"/>
<evidence type="ECO:0000256" key="2">
    <source>
        <dbReference type="SAM" id="MobiDB-lite"/>
    </source>
</evidence>
<keyword evidence="1" id="KW-0106">Calcium</keyword>
<dbReference type="InterPro" id="IPR018247">
    <property type="entry name" value="EF_Hand_1_Ca_BS"/>
</dbReference>
<dbReference type="PaxDb" id="55529-EKX54568"/>
<reference evidence="6" key="3">
    <citation type="submission" date="2016-03" db="UniProtKB">
        <authorList>
            <consortium name="EnsemblProtists"/>
        </authorList>
    </citation>
    <scope>IDENTIFICATION</scope>
</reference>